<reference evidence="4 5" key="1">
    <citation type="submission" date="2015-06" db="EMBL/GenBank/DDBJ databases">
        <title>Investigation of pathophysiology for high-risk pregnancy and development of treatment modality based on it.</title>
        <authorList>
            <person name="Kim B.-C."/>
            <person name="Lim S."/>
        </authorList>
    </citation>
    <scope>NUCLEOTIDE SEQUENCE [LARGE SCALE GENOMIC DNA]</scope>
    <source>
        <strain evidence="4 5">AD1-86</strain>
    </source>
</reference>
<dbReference type="PANTHER" id="PTHR43072">
    <property type="entry name" value="N-ACETYLTRANSFERASE"/>
    <property type="match status" value="1"/>
</dbReference>
<dbReference type="Proteomes" id="UP000092596">
    <property type="component" value="Chromosome"/>
</dbReference>
<dbReference type="EMBL" id="CP012117">
    <property type="protein sequence ID" value="ANP28217.1"/>
    <property type="molecule type" value="Genomic_DNA"/>
</dbReference>
<dbReference type="KEGG" id="dva:DAD186_16670"/>
<dbReference type="STRING" id="1630135.DAD186_16670"/>
<evidence type="ECO:0000313" key="5">
    <source>
        <dbReference type="Proteomes" id="UP000092596"/>
    </source>
</evidence>
<accession>A0A1B0ZJZ4</accession>
<dbReference type="GO" id="GO:0016747">
    <property type="term" value="F:acyltransferase activity, transferring groups other than amino-acyl groups"/>
    <property type="evidence" value="ECO:0007669"/>
    <property type="project" value="InterPro"/>
</dbReference>
<evidence type="ECO:0000259" key="3">
    <source>
        <dbReference type="PROSITE" id="PS51186"/>
    </source>
</evidence>
<dbReference type="InterPro" id="IPR000182">
    <property type="entry name" value="GNAT_dom"/>
</dbReference>
<dbReference type="AlphaFoldDB" id="A0A1B0ZJZ4"/>
<organism evidence="4 5">
    <name type="scientific">Dermabacter vaginalis</name>
    <dbReference type="NCBI Taxonomy" id="1630135"/>
    <lineage>
        <taxon>Bacteria</taxon>
        <taxon>Bacillati</taxon>
        <taxon>Actinomycetota</taxon>
        <taxon>Actinomycetes</taxon>
        <taxon>Micrococcales</taxon>
        <taxon>Dermabacteraceae</taxon>
        <taxon>Dermabacter</taxon>
    </lineage>
</organism>
<dbReference type="InterPro" id="IPR025289">
    <property type="entry name" value="DUF4081"/>
</dbReference>
<evidence type="ECO:0000256" key="1">
    <source>
        <dbReference type="ARBA" id="ARBA00022679"/>
    </source>
</evidence>
<sequence length="289" mass="32305">MSLLSTLWRRRPADLHPLDGEWLSPAREAMQREAHVSTLASARFEELVAVGRSGSEFTVLVHGTHLRGILWHGVSASVLAPESFDAIDRLARHALSLSTRYSSIVAERSIAMHMWQVMREGMPREREVRGHQPLLEYSAEQTSEPTPTTVVAAKPRDLPRVFPASVAMFREEVGTDPCRGDGGRGYRARVEHLLHEGRTYIACDGERVIFKADLGALFGGVGQIHGVWIDPAYRGRGLAAPFMRETAELIRRDHAPRVTLYVNSFNTRARRAYERAGFIPIGELATVLY</sequence>
<dbReference type="Pfam" id="PF00583">
    <property type="entry name" value="Acetyltransf_1"/>
    <property type="match status" value="1"/>
</dbReference>
<protein>
    <recommendedName>
        <fullName evidence="3">N-acetyltransferase domain-containing protein</fullName>
    </recommendedName>
</protein>
<name>A0A1B0ZJZ4_9MICO</name>
<proteinExistence type="predicted"/>
<dbReference type="PANTHER" id="PTHR43072:SF23">
    <property type="entry name" value="UPF0039 PROTEIN C11D3.02C"/>
    <property type="match status" value="1"/>
</dbReference>
<dbReference type="InterPro" id="IPR016181">
    <property type="entry name" value="Acyl_CoA_acyltransferase"/>
</dbReference>
<dbReference type="SUPFAM" id="SSF55729">
    <property type="entry name" value="Acyl-CoA N-acyltransferases (Nat)"/>
    <property type="match status" value="1"/>
</dbReference>
<dbReference type="PATRIC" id="fig|1630135.4.peg.1667"/>
<dbReference type="CDD" id="cd04301">
    <property type="entry name" value="NAT_SF"/>
    <property type="match status" value="1"/>
</dbReference>
<evidence type="ECO:0000313" key="4">
    <source>
        <dbReference type="EMBL" id="ANP28217.1"/>
    </source>
</evidence>
<dbReference type="Pfam" id="PF13312">
    <property type="entry name" value="DUF4081"/>
    <property type="match status" value="1"/>
</dbReference>
<keyword evidence="1" id="KW-0808">Transferase</keyword>
<dbReference type="RefSeq" id="WP_082991151.1">
    <property type="nucleotide sequence ID" value="NZ_CP012117.1"/>
</dbReference>
<gene>
    <name evidence="4" type="ORF">DAD186_16670</name>
</gene>
<dbReference type="Gene3D" id="3.40.630.30">
    <property type="match status" value="1"/>
</dbReference>
<keyword evidence="2" id="KW-0012">Acyltransferase</keyword>
<dbReference type="PROSITE" id="PS51186">
    <property type="entry name" value="GNAT"/>
    <property type="match status" value="1"/>
</dbReference>
<feature type="domain" description="N-acetyltransferase" evidence="3">
    <location>
        <begin position="148"/>
        <end position="289"/>
    </location>
</feature>
<evidence type="ECO:0000256" key="2">
    <source>
        <dbReference type="ARBA" id="ARBA00023315"/>
    </source>
</evidence>